<keyword evidence="4" id="KW-1185">Reference proteome</keyword>
<dbReference type="InterPro" id="IPR008480">
    <property type="entry name" value="DUF761_pln"/>
</dbReference>
<evidence type="ECO:0000313" key="3">
    <source>
        <dbReference type="EMBL" id="KAF5748824.1"/>
    </source>
</evidence>
<dbReference type="EMBL" id="JAAARO010000004">
    <property type="protein sequence ID" value="KAF5748812.1"/>
    <property type="molecule type" value="Genomic_DNA"/>
</dbReference>
<reference evidence="3 4" key="1">
    <citation type="journal article" date="2020" name="Nat. Commun.">
        <title>Genome of Tripterygium wilfordii and identification of cytochrome P450 involved in triptolide biosynthesis.</title>
        <authorList>
            <person name="Tu L."/>
            <person name="Su P."/>
            <person name="Zhang Z."/>
            <person name="Gao L."/>
            <person name="Wang J."/>
            <person name="Hu T."/>
            <person name="Zhou J."/>
            <person name="Zhang Y."/>
            <person name="Zhao Y."/>
            <person name="Liu Y."/>
            <person name="Song Y."/>
            <person name="Tong Y."/>
            <person name="Lu Y."/>
            <person name="Yang J."/>
            <person name="Xu C."/>
            <person name="Jia M."/>
            <person name="Peters R.J."/>
            <person name="Huang L."/>
            <person name="Gao W."/>
        </authorList>
    </citation>
    <scope>NUCLEOTIDE SEQUENCE [LARGE SCALE GENOMIC DNA]</scope>
    <source>
        <strain evidence="4">cv. XIE 37</strain>
        <strain evidence="3">XIE 37</strain>
        <tissue evidence="3">Leaf</tissue>
    </source>
</reference>
<dbReference type="Proteomes" id="UP000593562">
    <property type="component" value="Unassembled WGS sequence"/>
</dbReference>
<organism evidence="3 4">
    <name type="scientific">Tripterygium wilfordii</name>
    <name type="common">Thunder God vine</name>
    <dbReference type="NCBI Taxonomy" id="458696"/>
    <lineage>
        <taxon>Eukaryota</taxon>
        <taxon>Viridiplantae</taxon>
        <taxon>Streptophyta</taxon>
        <taxon>Embryophyta</taxon>
        <taxon>Tracheophyta</taxon>
        <taxon>Spermatophyta</taxon>
        <taxon>Magnoliopsida</taxon>
        <taxon>eudicotyledons</taxon>
        <taxon>Gunneridae</taxon>
        <taxon>Pentapetalae</taxon>
        <taxon>rosids</taxon>
        <taxon>fabids</taxon>
        <taxon>Celastrales</taxon>
        <taxon>Celastraceae</taxon>
        <taxon>Tripterygium</taxon>
    </lineage>
</organism>
<evidence type="ECO:0000313" key="4">
    <source>
        <dbReference type="Proteomes" id="UP000593562"/>
    </source>
</evidence>
<dbReference type="InParanoid" id="A0A7J7DRP7"/>
<dbReference type="EMBL" id="JAAARO010000004">
    <property type="protein sequence ID" value="KAF5748824.1"/>
    <property type="molecule type" value="Genomic_DNA"/>
</dbReference>
<accession>A0A7J7DRP7</accession>
<name>A0A7J7DRP7_TRIWF</name>
<dbReference type="Pfam" id="PF05553">
    <property type="entry name" value="DUF761"/>
    <property type="match status" value="1"/>
</dbReference>
<proteinExistence type="predicted"/>
<protein>
    <submittedName>
        <fullName evidence="3">Uncharacterized protein</fullName>
    </submittedName>
</protein>
<sequence>MEIYREVPIHDGHQTNDKEIKPRRKEKTVKQLRMGKEKGDINELVDAFIKHFHNQLKYKQDKSMKMVA</sequence>
<gene>
    <name evidence="2" type="ORF">HS088_TW04G00772</name>
    <name evidence="3" type="ORF">HS088_TW04G00784</name>
</gene>
<feature type="compositionally biased region" description="Basic and acidic residues" evidence="1">
    <location>
        <begin position="1"/>
        <end position="20"/>
    </location>
</feature>
<feature type="region of interest" description="Disordered" evidence="1">
    <location>
        <begin position="1"/>
        <end position="34"/>
    </location>
</feature>
<dbReference type="AlphaFoldDB" id="A0A7J7DRP7"/>
<evidence type="ECO:0000256" key="1">
    <source>
        <dbReference type="SAM" id="MobiDB-lite"/>
    </source>
</evidence>
<comment type="caution">
    <text evidence="3">The sequence shown here is derived from an EMBL/GenBank/DDBJ whole genome shotgun (WGS) entry which is preliminary data.</text>
</comment>
<evidence type="ECO:0000313" key="2">
    <source>
        <dbReference type="EMBL" id="KAF5748812.1"/>
    </source>
</evidence>